<feature type="transmembrane region" description="Helical" evidence="1">
    <location>
        <begin position="12"/>
        <end position="31"/>
    </location>
</feature>
<gene>
    <name evidence="2" type="ORF">KDM90_15555</name>
</gene>
<comment type="caution">
    <text evidence="2">The sequence shown here is derived from an EMBL/GenBank/DDBJ whole genome shotgun (WGS) entry which is preliminary data.</text>
</comment>
<keyword evidence="1" id="KW-0812">Transmembrane</keyword>
<keyword evidence="1" id="KW-0472">Membrane</keyword>
<feature type="transmembrane region" description="Helical" evidence="1">
    <location>
        <begin position="43"/>
        <end position="63"/>
    </location>
</feature>
<keyword evidence="3" id="KW-1185">Reference proteome</keyword>
<feature type="transmembrane region" description="Helical" evidence="1">
    <location>
        <begin position="75"/>
        <end position="94"/>
    </location>
</feature>
<dbReference type="Proteomes" id="UP000678545">
    <property type="component" value="Unassembled WGS sequence"/>
</dbReference>
<feature type="transmembrane region" description="Helical" evidence="1">
    <location>
        <begin position="100"/>
        <end position="122"/>
    </location>
</feature>
<organism evidence="2 3">
    <name type="scientific">Undibacterium fentianense</name>
    <dbReference type="NCBI Taxonomy" id="2828728"/>
    <lineage>
        <taxon>Bacteria</taxon>
        <taxon>Pseudomonadati</taxon>
        <taxon>Pseudomonadota</taxon>
        <taxon>Betaproteobacteria</taxon>
        <taxon>Burkholderiales</taxon>
        <taxon>Oxalobacteraceae</taxon>
        <taxon>Undibacterium</taxon>
    </lineage>
</organism>
<evidence type="ECO:0000313" key="3">
    <source>
        <dbReference type="Proteomes" id="UP000678545"/>
    </source>
</evidence>
<proteinExistence type="predicted"/>
<dbReference type="AlphaFoldDB" id="A0A941E4K1"/>
<reference evidence="2" key="1">
    <citation type="submission" date="2021-04" db="EMBL/GenBank/DDBJ databases">
        <title>novel species isolated from subtropical streams in China.</title>
        <authorList>
            <person name="Lu H."/>
        </authorList>
    </citation>
    <scope>NUCLEOTIDE SEQUENCE</scope>
    <source>
        <strain evidence="2">FT137W</strain>
    </source>
</reference>
<evidence type="ECO:0000313" key="2">
    <source>
        <dbReference type="EMBL" id="MBR7801426.1"/>
    </source>
</evidence>
<protein>
    <submittedName>
        <fullName evidence="2">Uncharacterized protein</fullName>
    </submittedName>
</protein>
<evidence type="ECO:0000256" key="1">
    <source>
        <dbReference type="SAM" id="Phobius"/>
    </source>
</evidence>
<accession>A0A941E4K1</accession>
<name>A0A941E4K1_9BURK</name>
<keyword evidence="1" id="KW-1133">Transmembrane helix</keyword>
<dbReference type="EMBL" id="JAGSPJ010000007">
    <property type="protein sequence ID" value="MBR7801426.1"/>
    <property type="molecule type" value="Genomic_DNA"/>
</dbReference>
<dbReference type="RefSeq" id="WP_212676559.1">
    <property type="nucleotide sequence ID" value="NZ_JAGSPJ010000007.1"/>
</dbReference>
<sequence>MRNIDINPQSRRELNASIILAAMLWSFTMIFGDELIISIGRTAFSLLPILPIAVFGIALIRHVKRTGQSEQSAMRSNIGLATAFTVVFVCGLGQVKGAGFAQITAMAAYTCFAAALSLIWTVRRVCKC</sequence>